<proteinExistence type="predicted"/>
<reference evidence="1 2" key="1">
    <citation type="journal article" date="2015" name="Nature">
        <title>rRNA introns, odd ribosomes, and small enigmatic genomes across a large radiation of phyla.</title>
        <authorList>
            <person name="Brown C.T."/>
            <person name="Hug L.A."/>
            <person name="Thomas B.C."/>
            <person name="Sharon I."/>
            <person name="Castelle C.J."/>
            <person name="Singh A."/>
            <person name="Wilkins M.J."/>
            <person name="Williams K.H."/>
            <person name="Banfield J.F."/>
        </authorList>
    </citation>
    <scope>NUCLEOTIDE SEQUENCE [LARGE SCALE GENOMIC DNA]</scope>
</reference>
<gene>
    <name evidence="1" type="ORF">UY92_C0017G0015</name>
</gene>
<name>A0A0G2AJU6_9BACT</name>
<comment type="caution">
    <text evidence="1">The sequence shown here is derived from an EMBL/GenBank/DDBJ whole genome shotgun (WGS) entry which is preliminary data.</text>
</comment>
<evidence type="ECO:0000313" key="1">
    <source>
        <dbReference type="EMBL" id="KKW41512.1"/>
    </source>
</evidence>
<dbReference type="AlphaFoldDB" id="A0A0G2AJU6"/>
<dbReference type="EMBL" id="LCRX01000017">
    <property type="protein sequence ID" value="KKW41512.1"/>
    <property type="molecule type" value="Genomic_DNA"/>
</dbReference>
<accession>A0A0G2AJU6</accession>
<evidence type="ECO:0000313" key="2">
    <source>
        <dbReference type="Proteomes" id="UP000033870"/>
    </source>
</evidence>
<protein>
    <submittedName>
        <fullName evidence="1">Uncharacterized protein</fullName>
    </submittedName>
</protein>
<dbReference type="STRING" id="1619044.UY92_C0017G0015"/>
<sequence>YLCFNKVNGSFIGCSNDKQACEKDQADLGLQCAVSLPAPAEEKPATYPGPVTSKCNDPDKTFNPSEDKSSAFDTASLLVKSMIQIKMNPGSSKITKFIDICDPNYPGKVHEALCLSEKKVGTYLRDCPEGTSCQDGACREKLTPAD</sequence>
<feature type="non-terminal residue" evidence="1">
    <location>
        <position position="1"/>
    </location>
</feature>
<dbReference type="Proteomes" id="UP000033870">
    <property type="component" value="Unassembled WGS sequence"/>
</dbReference>
<organism evidence="1 2">
    <name type="scientific">Candidatus Magasanikbacteria bacterium GW2011_GWA2_56_11</name>
    <dbReference type="NCBI Taxonomy" id="1619044"/>
    <lineage>
        <taxon>Bacteria</taxon>
        <taxon>Candidatus Magasanikiibacteriota</taxon>
    </lineage>
</organism>